<keyword evidence="1" id="KW-0472">Membrane</keyword>
<feature type="non-terminal residue" evidence="2">
    <location>
        <position position="1"/>
    </location>
</feature>
<evidence type="ECO:0000313" key="3">
    <source>
        <dbReference type="Proteomes" id="UP000471521"/>
    </source>
</evidence>
<evidence type="ECO:0000313" key="2">
    <source>
        <dbReference type="EMBL" id="MXR20802.1"/>
    </source>
</evidence>
<keyword evidence="3" id="KW-1185">Reference proteome</keyword>
<accession>A0A6B0SP89</accession>
<sequence length="52" mass="5787">FRYLWDRRDDDPRRAYAAVGLGTLYGLALSAVGERVFLGGLLSATLDDVDLR</sequence>
<feature type="transmembrane region" description="Helical" evidence="1">
    <location>
        <begin position="15"/>
        <end position="33"/>
    </location>
</feature>
<dbReference type="AlphaFoldDB" id="A0A6B0SP89"/>
<name>A0A6B0SP89_9EURY</name>
<evidence type="ECO:0000256" key="1">
    <source>
        <dbReference type="SAM" id="Phobius"/>
    </source>
</evidence>
<protein>
    <submittedName>
        <fullName evidence="2">Uncharacterized protein</fullName>
    </submittedName>
</protein>
<keyword evidence="1" id="KW-1133">Transmembrane helix</keyword>
<organism evidence="2 3">
    <name type="scientific">Halobacterium bonnevillei</name>
    <dbReference type="NCBI Taxonomy" id="2692200"/>
    <lineage>
        <taxon>Archaea</taxon>
        <taxon>Methanobacteriati</taxon>
        <taxon>Methanobacteriota</taxon>
        <taxon>Stenosarchaea group</taxon>
        <taxon>Halobacteria</taxon>
        <taxon>Halobacteriales</taxon>
        <taxon>Halobacteriaceae</taxon>
        <taxon>Halobacterium</taxon>
    </lineage>
</organism>
<comment type="caution">
    <text evidence="2">The sequence shown here is derived from an EMBL/GenBank/DDBJ whole genome shotgun (WGS) entry which is preliminary data.</text>
</comment>
<keyword evidence="1" id="KW-0812">Transmembrane</keyword>
<dbReference type="Proteomes" id="UP000471521">
    <property type="component" value="Unassembled WGS sequence"/>
</dbReference>
<dbReference type="EMBL" id="WUUU01000064">
    <property type="protein sequence ID" value="MXR20802.1"/>
    <property type="molecule type" value="Genomic_DNA"/>
</dbReference>
<proteinExistence type="predicted"/>
<reference evidence="2 3" key="1">
    <citation type="submission" date="2019-12" db="EMBL/GenBank/DDBJ databases">
        <title>Isolation and characterization of three novel carbon monoxide-oxidizing members of Halobacteria from salione crusts and soils.</title>
        <authorList>
            <person name="Myers M.R."/>
            <person name="King G.M."/>
        </authorList>
    </citation>
    <scope>NUCLEOTIDE SEQUENCE [LARGE SCALE GENOMIC DNA]</scope>
    <source>
        <strain evidence="2 3">PCN9</strain>
    </source>
</reference>
<gene>
    <name evidence="2" type="ORF">GRX66_09385</name>
</gene>